<dbReference type="GO" id="GO:0006979">
    <property type="term" value="P:response to oxidative stress"/>
    <property type="evidence" value="ECO:0007669"/>
    <property type="project" value="InterPro"/>
</dbReference>
<keyword evidence="10" id="KW-1185">Reference proteome</keyword>
<name>A0AAJ6NQC9_9CYAN</name>
<dbReference type="PROSITE" id="PS51790">
    <property type="entry name" value="MSRB"/>
    <property type="match status" value="1"/>
</dbReference>
<keyword evidence="6 9" id="KW-0560">Oxidoreductase</keyword>
<evidence type="ECO:0000259" key="8">
    <source>
        <dbReference type="PROSITE" id="PS51790"/>
    </source>
</evidence>
<feature type="domain" description="MsrB" evidence="8">
    <location>
        <begin position="45"/>
        <end position="166"/>
    </location>
</feature>
<evidence type="ECO:0000256" key="2">
    <source>
        <dbReference type="ARBA" id="ARBA00007174"/>
    </source>
</evidence>
<keyword evidence="4" id="KW-0479">Metal-binding</keyword>
<dbReference type="PANTHER" id="PTHR10173">
    <property type="entry name" value="METHIONINE SULFOXIDE REDUCTASE"/>
    <property type="match status" value="1"/>
</dbReference>
<organism evidence="9 10">
    <name type="scientific">Halotia branconii CENA392</name>
    <dbReference type="NCBI Taxonomy" id="1539056"/>
    <lineage>
        <taxon>Bacteria</taxon>
        <taxon>Bacillati</taxon>
        <taxon>Cyanobacteriota</taxon>
        <taxon>Cyanophyceae</taxon>
        <taxon>Nostocales</taxon>
        <taxon>Nodulariaceae</taxon>
        <taxon>Halotia</taxon>
    </lineage>
</organism>
<comment type="catalytic activity">
    <reaction evidence="7">
        <text>L-methionyl-[protein] + [thioredoxin]-disulfide + H2O = L-methionyl-(R)-S-oxide-[protein] + [thioredoxin]-dithiol</text>
        <dbReference type="Rhea" id="RHEA:24164"/>
        <dbReference type="Rhea" id="RHEA-COMP:10698"/>
        <dbReference type="Rhea" id="RHEA-COMP:10700"/>
        <dbReference type="Rhea" id="RHEA-COMP:12313"/>
        <dbReference type="Rhea" id="RHEA-COMP:12314"/>
        <dbReference type="ChEBI" id="CHEBI:15377"/>
        <dbReference type="ChEBI" id="CHEBI:16044"/>
        <dbReference type="ChEBI" id="CHEBI:29950"/>
        <dbReference type="ChEBI" id="CHEBI:45764"/>
        <dbReference type="ChEBI" id="CHEBI:50058"/>
        <dbReference type="EC" id="1.8.4.12"/>
    </reaction>
</comment>
<dbReference type="Pfam" id="PF01641">
    <property type="entry name" value="SelR"/>
    <property type="match status" value="1"/>
</dbReference>
<dbReference type="PANTHER" id="PTHR10173:SF57">
    <property type="entry name" value="PEPTIDE-METHIONINE (R)-S-OXIDE REDUCTASE"/>
    <property type="match status" value="1"/>
</dbReference>
<dbReference type="GO" id="GO:0033743">
    <property type="term" value="F:peptide-methionine (R)-S-oxide reductase activity"/>
    <property type="evidence" value="ECO:0007669"/>
    <property type="project" value="UniProtKB-EC"/>
</dbReference>
<dbReference type="InterPro" id="IPR011057">
    <property type="entry name" value="Mss4-like_sf"/>
</dbReference>
<dbReference type="Gene3D" id="2.170.150.20">
    <property type="entry name" value="Peptide methionine sulfoxide reductase"/>
    <property type="match status" value="1"/>
</dbReference>
<evidence type="ECO:0000313" key="9">
    <source>
        <dbReference type="EMBL" id="WGV24760.1"/>
    </source>
</evidence>
<dbReference type="SUPFAM" id="SSF51316">
    <property type="entry name" value="Mss4-like"/>
    <property type="match status" value="1"/>
</dbReference>
<evidence type="ECO:0000256" key="5">
    <source>
        <dbReference type="ARBA" id="ARBA00022833"/>
    </source>
</evidence>
<sequence length="166" mass="18522">MNKRYFLEASAALVGTALLSQYISNNQRSKIMAASNTEFEVTKPEEEWRTILTPEQFKVLRKHGTERAFSSPLDKEYNKGTFVCAACELPLFTSDTKFNSGTGWPSFFQPIVGAIDTTVDKSLFMTRTEVHCHRCGGHLGHVFDDGPAPTGKRYCMNGVAMEFIPA</sequence>
<dbReference type="RefSeq" id="WP_281482073.1">
    <property type="nucleotide sequence ID" value="NZ_CP124543.1"/>
</dbReference>
<gene>
    <name evidence="9" type="primary">msrB</name>
    <name evidence="9" type="ORF">QI031_23800</name>
</gene>
<evidence type="ECO:0000313" key="10">
    <source>
        <dbReference type="Proteomes" id="UP001223520"/>
    </source>
</evidence>
<dbReference type="GO" id="GO:0005737">
    <property type="term" value="C:cytoplasm"/>
    <property type="evidence" value="ECO:0007669"/>
    <property type="project" value="TreeGrafter"/>
</dbReference>
<dbReference type="EC" id="1.8.4.12" evidence="3"/>
<dbReference type="EMBL" id="CP124543">
    <property type="protein sequence ID" value="WGV24760.1"/>
    <property type="molecule type" value="Genomic_DNA"/>
</dbReference>
<proteinExistence type="inferred from homology"/>
<evidence type="ECO:0000256" key="7">
    <source>
        <dbReference type="ARBA" id="ARBA00048488"/>
    </source>
</evidence>
<dbReference type="FunFam" id="2.170.150.20:FF:000001">
    <property type="entry name" value="Peptide methionine sulfoxide reductase MsrB"/>
    <property type="match status" value="1"/>
</dbReference>
<evidence type="ECO:0000256" key="4">
    <source>
        <dbReference type="ARBA" id="ARBA00022723"/>
    </source>
</evidence>
<accession>A0AAJ6NQC9</accession>
<dbReference type="KEGG" id="hbq:QI031_23800"/>
<dbReference type="InterPro" id="IPR002579">
    <property type="entry name" value="Met_Sox_Rdtase_MsrB_dom"/>
</dbReference>
<dbReference type="AlphaFoldDB" id="A0AAJ6NQC9"/>
<dbReference type="GO" id="GO:0046872">
    <property type="term" value="F:metal ion binding"/>
    <property type="evidence" value="ECO:0007669"/>
    <property type="project" value="UniProtKB-KW"/>
</dbReference>
<comment type="cofactor">
    <cofactor evidence="1">
        <name>Zn(2+)</name>
        <dbReference type="ChEBI" id="CHEBI:29105"/>
    </cofactor>
</comment>
<dbReference type="NCBIfam" id="TIGR00357">
    <property type="entry name" value="peptide-methionine (R)-S-oxide reductase MsrB"/>
    <property type="match status" value="1"/>
</dbReference>
<dbReference type="Proteomes" id="UP001223520">
    <property type="component" value="Chromosome"/>
</dbReference>
<protein>
    <recommendedName>
        <fullName evidence="3">peptide-methionine (R)-S-oxide reductase</fullName>
        <ecNumber evidence="3">1.8.4.12</ecNumber>
    </recommendedName>
</protein>
<dbReference type="GO" id="GO:0030091">
    <property type="term" value="P:protein repair"/>
    <property type="evidence" value="ECO:0007669"/>
    <property type="project" value="InterPro"/>
</dbReference>
<keyword evidence="5" id="KW-0862">Zinc</keyword>
<reference evidence="9 10" key="1">
    <citation type="journal article" date="2023" name="Limnol Oceanogr Lett">
        <title>Environmental adaptations by the intertidal Antarctic cyanobacterium Halotia branconii CENA392 as revealed using long-read genome sequencing.</title>
        <authorList>
            <person name="Dextro R.B."/>
            <person name="Delbaje E."/>
            <person name="Freitas P.N.N."/>
            <person name="Geraldes V."/>
            <person name="Pinto E."/>
            <person name="Long P.F."/>
            <person name="Fiore M.F."/>
        </authorList>
    </citation>
    <scope>NUCLEOTIDE SEQUENCE [LARGE SCALE GENOMIC DNA]</scope>
    <source>
        <strain evidence="9 10">CENA392</strain>
    </source>
</reference>
<evidence type="ECO:0000256" key="3">
    <source>
        <dbReference type="ARBA" id="ARBA00012499"/>
    </source>
</evidence>
<evidence type="ECO:0000256" key="6">
    <source>
        <dbReference type="ARBA" id="ARBA00023002"/>
    </source>
</evidence>
<evidence type="ECO:0000256" key="1">
    <source>
        <dbReference type="ARBA" id="ARBA00001947"/>
    </source>
</evidence>
<dbReference type="InterPro" id="IPR028427">
    <property type="entry name" value="Met_Sox_Rdtase_MsrB"/>
</dbReference>
<comment type="similarity">
    <text evidence="2">Belongs to the MsrB Met sulfoxide reductase family.</text>
</comment>